<proteinExistence type="predicted"/>
<dbReference type="EMBL" id="BK016071">
    <property type="protein sequence ID" value="DAF92747.1"/>
    <property type="molecule type" value="Genomic_DNA"/>
</dbReference>
<protein>
    <submittedName>
        <fullName evidence="1">Uncharacterized protein</fullName>
    </submittedName>
</protein>
<accession>A0A8S5UE95</accession>
<sequence length="81" mass="9589">MNNEEFIGKMQMVYFGETNALEECTQAYLKLNLIKNEYESRMNKVINYIQETCFINEDDKTEVCEYGDDLNPRHIIKLLKG</sequence>
<organism evidence="1">
    <name type="scientific">Siphoviridae sp. ctGQT3</name>
    <dbReference type="NCBI Taxonomy" id="2825412"/>
    <lineage>
        <taxon>Viruses</taxon>
        <taxon>Duplodnaviria</taxon>
        <taxon>Heunggongvirae</taxon>
        <taxon>Uroviricota</taxon>
        <taxon>Caudoviricetes</taxon>
    </lineage>
</organism>
<evidence type="ECO:0000313" key="1">
    <source>
        <dbReference type="EMBL" id="DAF92747.1"/>
    </source>
</evidence>
<reference evidence="1" key="1">
    <citation type="journal article" date="2021" name="Proc. Natl. Acad. Sci. U.S.A.">
        <title>A Catalog of Tens of Thousands of Viruses from Human Metagenomes Reveals Hidden Associations with Chronic Diseases.</title>
        <authorList>
            <person name="Tisza M.J."/>
            <person name="Buck C.B."/>
        </authorList>
    </citation>
    <scope>NUCLEOTIDE SEQUENCE</scope>
    <source>
        <strain evidence="1">CtGQT3</strain>
    </source>
</reference>
<name>A0A8S5UE95_9CAUD</name>